<evidence type="ECO:0000256" key="1">
    <source>
        <dbReference type="SAM" id="SignalP"/>
    </source>
</evidence>
<keyword evidence="3" id="KW-1185">Reference proteome</keyword>
<dbReference type="Proteomes" id="UP000028709">
    <property type="component" value="Unassembled WGS sequence"/>
</dbReference>
<protein>
    <recommendedName>
        <fullName evidence="4">DUF4920 domain-containing protein</fullName>
    </recommendedName>
</protein>
<feature type="signal peptide" evidence="1">
    <location>
        <begin position="1"/>
        <end position="20"/>
    </location>
</feature>
<feature type="chain" id="PRO_5001804230" description="DUF4920 domain-containing protein" evidence="1">
    <location>
        <begin position="21"/>
        <end position="171"/>
    </location>
</feature>
<sequence length="171" mass="18689">MKFNIILFAVAISASTLTFAQETSPKKFSPPAGNAVIGDTYGAGVASTSESKAISVDKLGKKLKKDNKKVENVAIKGKVTDVCEKKGCWLTIQTEDDSQFFVKMKDYAFFVPTALKGKNVVLEGNAERKVISVDEQKHYAEDAKKPQSEIDAITKPKEEIRFVANGIKVVN</sequence>
<dbReference type="RefSeq" id="WP_034685170.1">
    <property type="nucleotide sequence ID" value="NZ_CP023049.2"/>
</dbReference>
<accession>A0A086BCK4</accession>
<dbReference type="InterPro" id="IPR032577">
    <property type="entry name" value="DUF4920"/>
</dbReference>
<evidence type="ECO:0008006" key="4">
    <source>
        <dbReference type="Google" id="ProtNLM"/>
    </source>
</evidence>
<dbReference type="eggNOG" id="ENOG5031D3D">
    <property type="taxonomic scope" value="Bacteria"/>
</dbReference>
<evidence type="ECO:0000313" key="3">
    <source>
        <dbReference type="Proteomes" id="UP000028709"/>
    </source>
</evidence>
<dbReference type="AlphaFoldDB" id="A0A086BCK4"/>
<dbReference type="EMBL" id="JPRJ01000019">
    <property type="protein sequence ID" value="KFF26668.1"/>
    <property type="molecule type" value="Genomic_DNA"/>
</dbReference>
<name>A0A086BCK4_9FLAO</name>
<proteinExistence type="predicted"/>
<comment type="caution">
    <text evidence="2">The sequence shown here is derived from an EMBL/GenBank/DDBJ whole genome shotgun (WGS) entry which is preliminary data.</text>
</comment>
<dbReference type="STRING" id="558152.IQ37_11490"/>
<keyword evidence="1" id="KW-0732">Signal</keyword>
<evidence type="ECO:0000313" key="2">
    <source>
        <dbReference type="EMBL" id="KFF26668.1"/>
    </source>
</evidence>
<dbReference type="OrthoDB" id="129527at2"/>
<reference evidence="2 3" key="1">
    <citation type="submission" date="2014-07" db="EMBL/GenBank/DDBJ databases">
        <title>Genome of Chryseobacterium piperi CTM.</title>
        <authorList>
            <person name="Pipes S.E."/>
            <person name="Stropko S.J."/>
            <person name="Newman J.D."/>
        </authorList>
    </citation>
    <scope>NUCLEOTIDE SEQUENCE [LARGE SCALE GENOMIC DNA]</scope>
    <source>
        <strain evidence="2 3">CTM</strain>
    </source>
</reference>
<dbReference type="Pfam" id="PF16267">
    <property type="entry name" value="DUF4920"/>
    <property type="match status" value="1"/>
</dbReference>
<organism evidence="2 3">
    <name type="scientific">Chryseobacterium piperi</name>
    <dbReference type="NCBI Taxonomy" id="558152"/>
    <lineage>
        <taxon>Bacteria</taxon>
        <taxon>Pseudomonadati</taxon>
        <taxon>Bacteroidota</taxon>
        <taxon>Flavobacteriia</taxon>
        <taxon>Flavobacteriales</taxon>
        <taxon>Weeksellaceae</taxon>
        <taxon>Chryseobacterium group</taxon>
        <taxon>Chryseobacterium</taxon>
    </lineage>
</organism>
<dbReference type="KEGG" id="cpip:CJF12_03255"/>
<gene>
    <name evidence="2" type="ORF">IQ37_11490</name>
</gene>